<dbReference type="AlphaFoldDB" id="A0A937KEI7"/>
<comment type="caution">
    <text evidence="2">The sequence shown here is derived from an EMBL/GenBank/DDBJ whole genome shotgun (WGS) entry which is preliminary data.</text>
</comment>
<proteinExistence type="predicted"/>
<dbReference type="Proteomes" id="UP000614216">
    <property type="component" value="Unassembled WGS sequence"/>
</dbReference>
<feature type="region of interest" description="Disordered" evidence="1">
    <location>
        <begin position="71"/>
        <end position="94"/>
    </location>
</feature>
<evidence type="ECO:0000313" key="3">
    <source>
        <dbReference type="Proteomes" id="UP000614216"/>
    </source>
</evidence>
<name>A0A937KEI7_9BACT</name>
<accession>A0A937KEI7</accession>
<gene>
    <name evidence="2" type="ORF">JMN32_25180</name>
</gene>
<dbReference type="RefSeq" id="WP_202859176.1">
    <property type="nucleotide sequence ID" value="NZ_JAEUGD010000067.1"/>
</dbReference>
<keyword evidence="3" id="KW-1185">Reference proteome</keyword>
<reference evidence="2" key="1">
    <citation type="submission" date="2021-01" db="EMBL/GenBank/DDBJ databases">
        <title>Fulvivirga kasyanovii gen. nov., sp nov., a novel member of the phylum Bacteroidetes isolated from seawater in a mussel farm.</title>
        <authorList>
            <person name="Zhao L.-H."/>
            <person name="Wang Z.-J."/>
        </authorList>
    </citation>
    <scope>NUCLEOTIDE SEQUENCE</scope>
    <source>
        <strain evidence="2">29W222</strain>
    </source>
</reference>
<organism evidence="2 3">
    <name type="scientific">Fulvivirga marina</name>
    <dbReference type="NCBI Taxonomy" id="2494733"/>
    <lineage>
        <taxon>Bacteria</taxon>
        <taxon>Pseudomonadati</taxon>
        <taxon>Bacteroidota</taxon>
        <taxon>Cytophagia</taxon>
        <taxon>Cytophagales</taxon>
        <taxon>Fulvivirgaceae</taxon>
        <taxon>Fulvivirga</taxon>
    </lineage>
</organism>
<sequence length="167" mass="18233">MATEQEVPATRSHLDDFADAFNIDLRPRQVVIGGDGPMDDDSHLPAPDPNAKTVNFDMGIVDALGALGSSKLKKGKAAKNSSGQTGRNNINDVTKDLFGHSAHNGTKREVKEFGIASKSQADMPDTVSAKRVHYDPYEGKMYRLDTVKFSNGTFRVKREIDKNGNLK</sequence>
<evidence type="ECO:0000313" key="2">
    <source>
        <dbReference type="EMBL" id="MBL6449629.1"/>
    </source>
</evidence>
<feature type="region of interest" description="Disordered" evidence="1">
    <location>
        <begin position="31"/>
        <end position="51"/>
    </location>
</feature>
<evidence type="ECO:0000256" key="1">
    <source>
        <dbReference type="SAM" id="MobiDB-lite"/>
    </source>
</evidence>
<dbReference type="EMBL" id="JAEUGD010000067">
    <property type="protein sequence ID" value="MBL6449629.1"/>
    <property type="molecule type" value="Genomic_DNA"/>
</dbReference>
<protein>
    <submittedName>
        <fullName evidence="2">Uncharacterized protein</fullName>
    </submittedName>
</protein>